<sequence>MTGTTGPQQVIASFNDYPPAQELVERLADGGFPAGEAQIVGKGLRTVEQVTGRMTAARATGAGAAAGAWFGVLLVLLTVAFAAAPAWQALALAVPAAALWGAVAGAAGHRATRNRRELTGGHTLVAHSYDVRVPEERADEVTRSLRAGGR</sequence>
<keyword evidence="1" id="KW-1133">Transmembrane helix</keyword>
<keyword evidence="1" id="KW-0812">Transmembrane</keyword>
<accession>A0ABV8DZY5</accession>
<gene>
    <name evidence="3" type="ORF">ACFO0B_24130</name>
</gene>
<organism evidence="3 4">
    <name type="scientific">Nocardia jiangsuensis</name>
    <dbReference type="NCBI Taxonomy" id="1691563"/>
    <lineage>
        <taxon>Bacteria</taxon>
        <taxon>Bacillati</taxon>
        <taxon>Actinomycetota</taxon>
        <taxon>Actinomycetes</taxon>
        <taxon>Mycobacteriales</taxon>
        <taxon>Nocardiaceae</taxon>
        <taxon>Nocardia</taxon>
    </lineage>
</organism>
<proteinExistence type="predicted"/>
<keyword evidence="1" id="KW-0472">Membrane</keyword>
<evidence type="ECO:0000259" key="2">
    <source>
        <dbReference type="Pfam" id="PF11181"/>
    </source>
</evidence>
<dbReference type="Proteomes" id="UP001595696">
    <property type="component" value="Unassembled WGS sequence"/>
</dbReference>
<dbReference type="InterPro" id="IPR025889">
    <property type="entry name" value="GSP17M-like_dom"/>
</dbReference>
<comment type="caution">
    <text evidence="3">The sequence shown here is derived from an EMBL/GenBank/DDBJ whole genome shotgun (WGS) entry which is preliminary data.</text>
</comment>
<dbReference type="RefSeq" id="WP_378614843.1">
    <property type="nucleotide sequence ID" value="NZ_JBHSAX010000019.1"/>
</dbReference>
<evidence type="ECO:0000256" key="1">
    <source>
        <dbReference type="SAM" id="Phobius"/>
    </source>
</evidence>
<feature type="transmembrane region" description="Helical" evidence="1">
    <location>
        <begin position="62"/>
        <end position="83"/>
    </location>
</feature>
<evidence type="ECO:0000313" key="3">
    <source>
        <dbReference type="EMBL" id="MFC3965087.1"/>
    </source>
</evidence>
<dbReference type="EMBL" id="JBHSAX010000019">
    <property type="protein sequence ID" value="MFC3965087.1"/>
    <property type="molecule type" value="Genomic_DNA"/>
</dbReference>
<evidence type="ECO:0000313" key="4">
    <source>
        <dbReference type="Proteomes" id="UP001595696"/>
    </source>
</evidence>
<protein>
    <submittedName>
        <fullName evidence="3">General stress protein</fullName>
    </submittedName>
</protein>
<keyword evidence="4" id="KW-1185">Reference proteome</keyword>
<reference evidence="4" key="1">
    <citation type="journal article" date="2019" name="Int. J. Syst. Evol. Microbiol.">
        <title>The Global Catalogue of Microorganisms (GCM) 10K type strain sequencing project: providing services to taxonomists for standard genome sequencing and annotation.</title>
        <authorList>
            <consortium name="The Broad Institute Genomics Platform"/>
            <consortium name="The Broad Institute Genome Sequencing Center for Infectious Disease"/>
            <person name="Wu L."/>
            <person name="Ma J."/>
        </authorList>
    </citation>
    <scope>NUCLEOTIDE SEQUENCE [LARGE SCALE GENOMIC DNA]</scope>
    <source>
        <strain evidence="4">CGMCC 4.7330</strain>
    </source>
</reference>
<feature type="transmembrane region" description="Helical" evidence="1">
    <location>
        <begin position="89"/>
        <end position="108"/>
    </location>
</feature>
<name>A0ABV8DZY5_9NOCA</name>
<feature type="domain" description="General stress protein 17M-like" evidence="2">
    <location>
        <begin position="9"/>
        <end position="77"/>
    </location>
</feature>
<dbReference type="Pfam" id="PF11181">
    <property type="entry name" value="YflT"/>
    <property type="match status" value="1"/>
</dbReference>